<dbReference type="EMBL" id="JXBB01000034">
    <property type="protein sequence ID" value="OAR03918.1"/>
    <property type="molecule type" value="Genomic_DNA"/>
</dbReference>
<keyword evidence="1" id="KW-0472">Membrane</keyword>
<name>A0A132MZR4_HYDSH</name>
<keyword evidence="3" id="KW-1185">Reference proteome</keyword>
<organism evidence="2 3">
    <name type="scientific">Hydrogenibacillus schlegelii</name>
    <name type="common">Bacillus schlegelii</name>
    <dbReference type="NCBI Taxonomy" id="1484"/>
    <lineage>
        <taxon>Bacteria</taxon>
        <taxon>Bacillati</taxon>
        <taxon>Bacillota</taxon>
        <taxon>Bacilli</taxon>
        <taxon>Bacillales</taxon>
        <taxon>Bacillales Family X. Incertae Sedis</taxon>
        <taxon>Hydrogenibacillus</taxon>
    </lineage>
</organism>
<evidence type="ECO:0000313" key="2">
    <source>
        <dbReference type="EMBL" id="OAR03918.1"/>
    </source>
</evidence>
<accession>A0A132MZR4</accession>
<protein>
    <recommendedName>
        <fullName evidence="4">SHOCT domain-containing protein</fullName>
    </recommendedName>
</protein>
<evidence type="ECO:0000256" key="1">
    <source>
        <dbReference type="SAM" id="Phobius"/>
    </source>
</evidence>
<gene>
    <name evidence="2" type="ORF">SA87_03565</name>
</gene>
<sequence length="79" mass="9220">MMGPMMGGYGGYGGWMFGFPFLFLFLGLILLALFVWLIVRLVASVESGKKHTANHEEIENIRKELRWIKEEIEKMRQKE</sequence>
<reference evidence="2 3" key="1">
    <citation type="submission" date="2015-09" db="EMBL/GenBank/DDBJ databases">
        <title>Draft genome sequence of Hydrogenibacillus schlegelii DSM 2000.</title>
        <authorList>
            <person name="Hemp J."/>
        </authorList>
    </citation>
    <scope>NUCLEOTIDE SEQUENCE [LARGE SCALE GENOMIC DNA]</scope>
    <source>
        <strain evidence="2 3">MA 48</strain>
    </source>
</reference>
<keyword evidence="1" id="KW-1133">Transmembrane helix</keyword>
<comment type="caution">
    <text evidence="2">The sequence shown here is derived from an EMBL/GenBank/DDBJ whole genome shotgun (WGS) entry which is preliminary data.</text>
</comment>
<dbReference type="Proteomes" id="UP000243024">
    <property type="component" value="Unassembled WGS sequence"/>
</dbReference>
<evidence type="ECO:0000313" key="3">
    <source>
        <dbReference type="Proteomes" id="UP000243024"/>
    </source>
</evidence>
<dbReference type="AlphaFoldDB" id="A0A132MZR4"/>
<dbReference type="RefSeq" id="WP_066202220.1">
    <property type="nucleotide sequence ID" value="NZ_CBCSAS010000009.1"/>
</dbReference>
<keyword evidence="1" id="KW-0812">Transmembrane</keyword>
<evidence type="ECO:0008006" key="4">
    <source>
        <dbReference type="Google" id="ProtNLM"/>
    </source>
</evidence>
<feature type="transmembrane region" description="Helical" evidence="1">
    <location>
        <begin position="12"/>
        <end position="39"/>
    </location>
</feature>
<dbReference type="STRING" id="1484.SA87_03565"/>
<proteinExistence type="predicted"/>